<reference evidence="1 2" key="1">
    <citation type="submission" date="2019-03" db="EMBL/GenBank/DDBJ databases">
        <title>Sequencing 25 genomes of Wallemia mellicola.</title>
        <authorList>
            <person name="Gostincar C."/>
        </authorList>
    </citation>
    <scope>NUCLEOTIDE SEQUENCE [LARGE SCALE GENOMIC DNA]</scope>
    <source>
        <strain evidence="1 2">EXF-757</strain>
    </source>
</reference>
<sequence>MSASLANLPTEIIHTLIKEHKCYSLRCISKRLYSIAIDITYTGKLYSPKTPSTNDSTLMSVQSYLQFLQRTPGMAYAESIKELYLNLDHFTGNARFEECGEMSACIKTFPNLETVEITYERMFDEEDIPKLVGYSNSVKELTINIHKIDTQAIKPLVEAIVDQYPKLQILKVQRPSFVRQPGFDLSAQQSFITYLTNAAVSHKKLKTVLIKNYRIDIQTGFNRITVKTNANYIHIYNKTKRGYEEKTHTKSKKVALRRYYPQCTDNVDTPSRESHTYDPLDDFSYESLCPKLQKYARTDVHARDNLRSLIVDEGRARSQYLHYDLEDYIDWNSVDSYFDYCYGGLNNYNR</sequence>
<evidence type="ECO:0000313" key="1">
    <source>
        <dbReference type="EMBL" id="TIC62746.1"/>
    </source>
</evidence>
<dbReference type="AlphaFoldDB" id="A0A4T0LNL0"/>
<organism evidence="1 2">
    <name type="scientific">Wallemia mellicola</name>
    <dbReference type="NCBI Taxonomy" id="1708541"/>
    <lineage>
        <taxon>Eukaryota</taxon>
        <taxon>Fungi</taxon>
        <taxon>Dikarya</taxon>
        <taxon>Basidiomycota</taxon>
        <taxon>Wallemiomycotina</taxon>
        <taxon>Wallemiomycetes</taxon>
        <taxon>Wallemiales</taxon>
        <taxon>Wallemiaceae</taxon>
        <taxon>Wallemia</taxon>
    </lineage>
</organism>
<name>A0A4T0LNL0_9BASI</name>
<protein>
    <submittedName>
        <fullName evidence="1">Uncharacterized protein</fullName>
    </submittedName>
</protein>
<evidence type="ECO:0000313" key="2">
    <source>
        <dbReference type="Proteomes" id="UP000310708"/>
    </source>
</evidence>
<dbReference type="EMBL" id="SPRX01000062">
    <property type="protein sequence ID" value="TIC62746.1"/>
    <property type="molecule type" value="Genomic_DNA"/>
</dbReference>
<proteinExistence type="predicted"/>
<gene>
    <name evidence="1" type="ORF">E3Q01_03785</name>
</gene>
<dbReference type="SUPFAM" id="SSF52047">
    <property type="entry name" value="RNI-like"/>
    <property type="match status" value="1"/>
</dbReference>
<comment type="caution">
    <text evidence="1">The sequence shown here is derived from an EMBL/GenBank/DDBJ whole genome shotgun (WGS) entry which is preliminary data.</text>
</comment>
<accession>A0A4T0LNL0</accession>
<dbReference type="Proteomes" id="UP000310708">
    <property type="component" value="Unassembled WGS sequence"/>
</dbReference>